<name>A0A5K8A190_9BACT</name>
<dbReference type="GO" id="GO:0004519">
    <property type="term" value="F:endonuclease activity"/>
    <property type="evidence" value="ECO:0007669"/>
    <property type="project" value="InterPro"/>
</dbReference>
<reference evidence="2 3" key="1">
    <citation type="submission" date="2019-11" db="EMBL/GenBank/DDBJ databases">
        <title>Comparative genomics of hydrocarbon-degrading Desulfosarcina strains.</title>
        <authorList>
            <person name="Watanabe M."/>
            <person name="Kojima H."/>
            <person name="Fukui M."/>
        </authorList>
    </citation>
    <scope>NUCLEOTIDE SEQUENCE [LARGE SCALE GENOMIC DNA]</scope>
    <source>
        <strain evidence="2 3">28bB2T</strain>
    </source>
</reference>
<organism evidence="2 3">
    <name type="scientific">Desulfosarcina ovata subsp. sediminis</name>
    <dbReference type="NCBI Taxonomy" id="885957"/>
    <lineage>
        <taxon>Bacteria</taxon>
        <taxon>Pseudomonadati</taxon>
        <taxon>Thermodesulfobacteriota</taxon>
        <taxon>Desulfobacteria</taxon>
        <taxon>Desulfobacterales</taxon>
        <taxon>Desulfosarcinaceae</taxon>
        <taxon>Desulfosarcina</taxon>
    </lineage>
</organism>
<dbReference type="Gene3D" id="1.10.30.50">
    <property type="match status" value="1"/>
</dbReference>
<dbReference type="AlphaFoldDB" id="A0A5K8A190"/>
<protein>
    <recommendedName>
        <fullName evidence="1">HNH nuclease domain-containing protein</fullName>
    </recommendedName>
</protein>
<dbReference type="CDD" id="cd00085">
    <property type="entry name" value="HNHc"/>
    <property type="match status" value="1"/>
</dbReference>
<dbReference type="InterPro" id="IPR002711">
    <property type="entry name" value="HNH"/>
</dbReference>
<gene>
    <name evidence="2" type="ORF">DSCO28_68030</name>
</gene>
<feature type="domain" description="HNH nuclease" evidence="1">
    <location>
        <begin position="15"/>
        <end position="75"/>
    </location>
</feature>
<dbReference type="GO" id="GO:0003676">
    <property type="term" value="F:nucleic acid binding"/>
    <property type="evidence" value="ECO:0007669"/>
    <property type="project" value="InterPro"/>
</dbReference>
<evidence type="ECO:0000313" key="2">
    <source>
        <dbReference type="EMBL" id="BBO86237.1"/>
    </source>
</evidence>
<proteinExistence type="predicted"/>
<dbReference type="GO" id="GO:0008270">
    <property type="term" value="F:zinc ion binding"/>
    <property type="evidence" value="ECO:0007669"/>
    <property type="project" value="InterPro"/>
</dbReference>
<dbReference type="EMBL" id="AP021876">
    <property type="protein sequence ID" value="BBO86237.1"/>
    <property type="molecule type" value="Genomic_DNA"/>
</dbReference>
<accession>A0A5K8A190</accession>
<dbReference type="InterPro" id="IPR003615">
    <property type="entry name" value="HNH_nuc"/>
</dbReference>
<evidence type="ECO:0000259" key="1">
    <source>
        <dbReference type="SMART" id="SM00507"/>
    </source>
</evidence>
<dbReference type="KEGG" id="dov:DSCO28_68030"/>
<evidence type="ECO:0000313" key="3">
    <source>
        <dbReference type="Proteomes" id="UP000425960"/>
    </source>
</evidence>
<sequence>MGSENLKRYISKKVAEELWNLSRGRCCLCRMTIPAEKSGWADISDYIERHHLIYYSKGGDNSIENLVLVCPNCHSAIHKFPQKYSVERVLEKKNHWISLKDCIPNILVLPDKKSRASLDDSNYNPFMQIRAEIHLITLNLHYFIDIKAGDFVTIKELSDFVLSNIITPMAEYDDNYLWKDINDLELAYESDLKKRIDSNKIVKACIKKNDPFIPILTITHQYAAIGAGRIAVLRANIKGPFKDLLNLRHTTKTLLQTHGFAGPLEDLDLLESWLQMIDDQYSRRWLKKIVLLLDKSPTWKETLHHCRDKMQDEDKPIRNVDRFFNEMQMMCKRIYDTVTDDMDIKASVQLDNRRMVLWSIIRGHMMESIKALIELKRYKETLI</sequence>
<dbReference type="Proteomes" id="UP000425960">
    <property type="component" value="Chromosome"/>
</dbReference>
<dbReference type="SMART" id="SM00507">
    <property type="entry name" value="HNHc"/>
    <property type="match status" value="1"/>
</dbReference>
<dbReference type="RefSeq" id="WP_173180064.1">
    <property type="nucleotide sequence ID" value="NZ_AP021876.1"/>
</dbReference>
<dbReference type="Pfam" id="PF01844">
    <property type="entry name" value="HNH"/>
    <property type="match status" value="1"/>
</dbReference>